<evidence type="ECO:0000313" key="3">
    <source>
        <dbReference type="Proteomes" id="UP000500890"/>
    </source>
</evidence>
<accession>A0A6G8APG4</accession>
<dbReference type="CDD" id="cd04301">
    <property type="entry name" value="NAT_SF"/>
    <property type="match status" value="1"/>
</dbReference>
<evidence type="ECO:0000259" key="1">
    <source>
        <dbReference type="PROSITE" id="PS51186"/>
    </source>
</evidence>
<dbReference type="AlphaFoldDB" id="A0A6G8APG4"/>
<dbReference type="Gene3D" id="3.40.630.30">
    <property type="match status" value="1"/>
</dbReference>
<dbReference type="GO" id="GO:0016747">
    <property type="term" value="F:acyltransferase activity, transferring groups other than amino-acyl groups"/>
    <property type="evidence" value="ECO:0007669"/>
    <property type="project" value="InterPro"/>
</dbReference>
<dbReference type="Proteomes" id="UP000500890">
    <property type="component" value="Chromosome"/>
</dbReference>
<dbReference type="PROSITE" id="PS51186">
    <property type="entry name" value="GNAT"/>
    <property type="match status" value="1"/>
</dbReference>
<evidence type="ECO:0000313" key="2">
    <source>
        <dbReference type="EMBL" id="QIL46859.1"/>
    </source>
</evidence>
<sequence length="207" mass="24102">MNIIYRPIEEKDFAPLEQIIRDTWNYDTYYDEQLAKDCAEMYLAGCLNNFTFSEVAVLEGETVGVILVNDKKNHHPNPTYQKKWEAVLERLDQTEAGRTAFNSFDKVEGLYHEMYIKTNKAYDGELAFFLMNDKHQGLGIGKKLYLDALAYFKAQGVESFYLFTDTQCNFGFYDHIGMNRIEEIQHLPTAGKKQSDTIFYMYEAIIN</sequence>
<keyword evidence="3" id="KW-1185">Reference proteome</keyword>
<protein>
    <submittedName>
        <fullName evidence="2">GNAT family N-acetyltransferase</fullName>
    </submittedName>
</protein>
<proteinExistence type="predicted"/>
<dbReference type="InterPro" id="IPR000182">
    <property type="entry name" value="GNAT_dom"/>
</dbReference>
<gene>
    <name evidence="2" type="ORF">G7081_07130</name>
</gene>
<feature type="domain" description="N-acetyltransferase" evidence="1">
    <location>
        <begin position="3"/>
        <end position="206"/>
    </location>
</feature>
<keyword evidence="2" id="KW-0808">Transferase</keyword>
<name>A0A6G8APG4_9ENTE</name>
<dbReference type="InterPro" id="IPR016181">
    <property type="entry name" value="Acyl_CoA_acyltransferase"/>
</dbReference>
<dbReference type="SUPFAM" id="SSF55729">
    <property type="entry name" value="Acyl-CoA N-acyltransferases (Nat)"/>
    <property type="match status" value="1"/>
</dbReference>
<dbReference type="RefSeq" id="WP_166008247.1">
    <property type="nucleotide sequence ID" value="NZ_CP049886.1"/>
</dbReference>
<dbReference type="EMBL" id="CP049886">
    <property type="protein sequence ID" value="QIL46859.1"/>
    <property type="molecule type" value="Genomic_DNA"/>
</dbReference>
<dbReference type="KEGG" id="vah:G7081_07130"/>
<reference evidence="2 3" key="1">
    <citation type="submission" date="2020-03" db="EMBL/GenBank/DDBJ databases">
        <title>Vagococcus sp. nov., isolated from beetles.</title>
        <authorList>
            <person name="Hyun D.-W."/>
            <person name="Bae J.-W."/>
        </authorList>
    </citation>
    <scope>NUCLEOTIDE SEQUENCE [LARGE SCALE GENOMIC DNA]</scope>
    <source>
        <strain evidence="2 3">HDW17A</strain>
    </source>
</reference>
<organism evidence="2 3">
    <name type="scientific">Vagococcus coleopterorum</name>
    <dbReference type="NCBI Taxonomy" id="2714946"/>
    <lineage>
        <taxon>Bacteria</taxon>
        <taxon>Bacillati</taxon>
        <taxon>Bacillota</taxon>
        <taxon>Bacilli</taxon>
        <taxon>Lactobacillales</taxon>
        <taxon>Enterococcaceae</taxon>
        <taxon>Vagococcus</taxon>
    </lineage>
</organism>
<dbReference type="Pfam" id="PF00583">
    <property type="entry name" value="Acetyltransf_1"/>
    <property type="match status" value="1"/>
</dbReference>